<dbReference type="Gene3D" id="3.40.50.1820">
    <property type="entry name" value="alpha/beta hydrolase"/>
    <property type="match status" value="1"/>
</dbReference>
<dbReference type="AlphaFoldDB" id="A0A4S4BMS9"/>
<sequence length="787" mass="84027">MTKIPFNPDDHVPLSVYMEVGAEAEFVRLRVRKELAEYVAGSGGGILAARWTDGAVALEAPASYDPETGEALVRSGGGGTVVLVSPLFRNEFPITTGWNSSLNEGRGGADESGADGIGELRIDPATGSVVSVLNIRDEDDDSPYLFATARLALLPDRPDGSAERTPGFGRYIGDAYSLHAVTEEAALKLSADCLEATGYPVLLRNAAASGGEPLLEGAPLFQLVNNERIASAEGAASLAAFLLPPGWRRSAPETGPLREAGTGVGANPSANPTAYPILFTGYYDQNENVYLHCGLPLLKAIGRAMEKTGQGVVGIVWNGGGSIGTRTQQPSAYSLLNSLFRTARERYHADSEAVVSVGGSRGGLTSLIAAANPIADGYKVRYALCYGVPLSLYGPEEELLNVSYPARWEALSSDMGLRFAWRPGWRDEEGHSAEQRYWRNTFGTSDEARIAERFHPGSARLLGALRRAGTRVWLNSSTHDPFTAFWPALEWVRRARGAGIPLRHEIGYRHGHNNSTDLYENASLCLEALAHGTEPTNEAESMGAAELMDGTKRTNGTELLNATKPMIAAEPMKEGTAHYRRTSEAAEEWRKTEEFVPASQPVFFEGPKLAVAGLPAALSVYGPKGGRYRLLIRPDGEDGRGASCGLGGLSELDGLGEMGGMDEEDAKSEEPLVLMEGAFPEAEGLEIGYAKRLWQVPAAFAGRTFRYELSYCADAETVAEAAVGGGGGEAMTEAGWTFVAPEGVPFPGADTPRRPTLKVLAEAPDFTGGQWLAETMSNFIGWGLSEA</sequence>
<accession>A0A4S4BMS9</accession>
<evidence type="ECO:0000313" key="2">
    <source>
        <dbReference type="Proteomes" id="UP000310636"/>
    </source>
</evidence>
<name>A0A4S4BMS9_9BACL</name>
<evidence type="ECO:0000313" key="1">
    <source>
        <dbReference type="EMBL" id="THF73753.1"/>
    </source>
</evidence>
<protein>
    <submittedName>
        <fullName evidence="1">Uncharacterized protein</fullName>
    </submittedName>
</protein>
<comment type="caution">
    <text evidence="1">The sequence shown here is derived from an EMBL/GenBank/DDBJ whole genome shotgun (WGS) entry which is preliminary data.</text>
</comment>
<organism evidence="1 2">
    <name type="scientific">Cohnella fermenti</name>
    <dbReference type="NCBI Taxonomy" id="2565925"/>
    <lineage>
        <taxon>Bacteria</taxon>
        <taxon>Bacillati</taxon>
        <taxon>Bacillota</taxon>
        <taxon>Bacilli</taxon>
        <taxon>Bacillales</taxon>
        <taxon>Paenibacillaceae</taxon>
        <taxon>Cohnella</taxon>
    </lineage>
</organism>
<keyword evidence="2" id="KW-1185">Reference proteome</keyword>
<gene>
    <name evidence="1" type="ORF">E6C55_28080</name>
</gene>
<dbReference type="EMBL" id="SSOB01000050">
    <property type="protein sequence ID" value="THF73753.1"/>
    <property type="molecule type" value="Genomic_DNA"/>
</dbReference>
<dbReference type="RefSeq" id="WP_136373154.1">
    <property type="nucleotide sequence ID" value="NZ_SSOB01000050.1"/>
</dbReference>
<proteinExistence type="predicted"/>
<reference evidence="1 2" key="1">
    <citation type="submission" date="2019-04" db="EMBL/GenBank/DDBJ databases">
        <title>Cohnella sp. nov. isolated from preserved vegetables.</title>
        <authorList>
            <person name="Lin S.-Y."/>
            <person name="Hung M.-H."/>
            <person name="Young C.-C."/>
        </authorList>
    </citation>
    <scope>NUCLEOTIDE SEQUENCE [LARGE SCALE GENOMIC DNA]</scope>
    <source>
        <strain evidence="1 2">CC-MHH1044</strain>
    </source>
</reference>
<dbReference type="OrthoDB" id="2502494at2"/>
<dbReference type="SUPFAM" id="SSF53474">
    <property type="entry name" value="alpha/beta-Hydrolases"/>
    <property type="match status" value="1"/>
</dbReference>
<dbReference type="Proteomes" id="UP000310636">
    <property type="component" value="Unassembled WGS sequence"/>
</dbReference>
<dbReference type="InterPro" id="IPR029058">
    <property type="entry name" value="AB_hydrolase_fold"/>
</dbReference>